<comment type="function">
    <text evidence="6">Plays a central role in 2-thiolation of mcm(5)S(2)U at tRNA wobble positions of cytosolic tRNA(Lys), tRNA(Glu) and tRNA(Gln). Acts by mediating the C-terminal thiocarboxylation of the sulfur carrier URM1. Its N-terminus first activates URM1 as acyl-adenylate (-COAMP), then the persulfide sulfur on the catalytic cysteine is transferred to URM1 to form thiocarboxylation (-COSH) of its C-terminus. The reaction probably involves hydrogen sulfide that is generated from the persulfide intermediate and that acts as nucleophile towards URM1. Subsequently, a transient disulfide bond is formed. Does not use thiosulfate as sulfur donor; NFS1 probably acting as a sulfur donor for thiocarboxylation reactions.</text>
</comment>
<evidence type="ECO:0000256" key="5">
    <source>
        <dbReference type="ARBA" id="ARBA00022840"/>
    </source>
</evidence>
<evidence type="ECO:0000256" key="6">
    <source>
        <dbReference type="HAMAP-Rule" id="MF_03049"/>
    </source>
</evidence>
<dbReference type="EMBL" id="CAWYQH010000098">
    <property type="protein sequence ID" value="CAK8684933.1"/>
    <property type="molecule type" value="Genomic_DNA"/>
</dbReference>
<accession>A0ABP0G214</accession>
<feature type="binding site" evidence="6">
    <location>
        <position position="109"/>
    </location>
    <ligand>
        <name>ATP</name>
        <dbReference type="ChEBI" id="CHEBI:30616"/>
    </ligand>
</feature>
<keyword evidence="5 6" id="KW-0067">ATP-binding</keyword>
<evidence type="ECO:0000313" key="9">
    <source>
        <dbReference type="Proteomes" id="UP001642483"/>
    </source>
</evidence>
<keyword evidence="6" id="KW-0862">Zinc</keyword>
<feature type="binding site" evidence="6">
    <location>
        <position position="275"/>
    </location>
    <ligand>
        <name>Zn(2+)</name>
        <dbReference type="ChEBI" id="CHEBI:29105"/>
    </ligand>
</feature>
<dbReference type="InterPro" id="IPR035985">
    <property type="entry name" value="Ubiquitin-activating_enz"/>
</dbReference>
<comment type="caution">
    <text evidence="6">Lacks conserved residue(s) required for the propagation of feature annotation.</text>
</comment>
<dbReference type="Gene3D" id="3.40.250.10">
    <property type="entry name" value="Rhodanese-like domain"/>
    <property type="match status" value="1"/>
</dbReference>
<keyword evidence="3 6" id="KW-0819">tRNA processing</keyword>
<proteinExistence type="inferred from homology"/>
<protein>
    <recommendedName>
        <fullName evidence="6">Adenylyltransferase and sulfurtransferase MOCS3 homolog</fullName>
    </recommendedName>
    <alternativeName>
        <fullName evidence="6">UBA4 homolog</fullName>
    </alternativeName>
    <alternativeName>
        <fullName evidence="6">Ubiquitin-like protein activator 4 homolog</fullName>
    </alternativeName>
    <domain>
        <recommendedName>
            <fullName evidence="6">Adenylyltransferase</fullName>
            <ecNumber evidence="6">2.7.7.-</ecNumber>
        </recommendedName>
    </domain>
    <domain>
        <recommendedName>
            <fullName evidence="6">Sulfurtransferase</fullName>
            <ecNumber evidence="6">2.8.1.-</ecNumber>
        </recommendedName>
    </domain>
</protein>
<feature type="binding site" evidence="6">
    <location>
        <position position="62"/>
    </location>
    <ligand>
        <name>ATP</name>
        <dbReference type="ChEBI" id="CHEBI:30616"/>
    </ligand>
</feature>
<dbReference type="NCBIfam" id="NF004281">
    <property type="entry name" value="PRK05690.1"/>
    <property type="match status" value="1"/>
</dbReference>
<comment type="caution">
    <text evidence="8">The sequence shown here is derived from an EMBL/GenBank/DDBJ whole genome shotgun (WGS) entry which is preliminary data.</text>
</comment>
<dbReference type="Gene3D" id="3.40.50.720">
    <property type="entry name" value="NAD(P)-binding Rossmann-like Domain"/>
    <property type="match status" value="1"/>
</dbReference>
<comment type="subcellular location">
    <subcellularLocation>
        <location evidence="6">Cytoplasm</location>
    </subcellularLocation>
</comment>
<comment type="cofactor">
    <cofactor evidence="6">
        <name>Zn(2+)</name>
        <dbReference type="ChEBI" id="CHEBI:29105"/>
    </cofactor>
    <text evidence="6">Binds 1 zinc ion per subunit.</text>
</comment>
<evidence type="ECO:0000256" key="3">
    <source>
        <dbReference type="ARBA" id="ARBA00022694"/>
    </source>
</evidence>
<dbReference type="InterPro" id="IPR036873">
    <property type="entry name" value="Rhodanese-like_dom_sf"/>
</dbReference>
<keyword evidence="2 6" id="KW-0808">Transferase</keyword>
<comment type="similarity">
    <text evidence="6">In the N-terminal section; belongs to the HesA/MoeB/ThiF family. UBA4 subfamily.</text>
</comment>
<feature type="binding site" evidence="6">
    <location>
        <begin position="90"/>
        <end position="94"/>
    </location>
    <ligand>
        <name>ATP</name>
        <dbReference type="ChEBI" id="CHEBI:30616"/>
    </ligand>
</feature>
<dbReference type="InterPro" id="IPR045886">
    <property type="entry name" value="ThiF/MoeB/HesA"/>
</dbReference>
<dbReference type="Pfam" id="PF00899">
    <property type="entry name" value="ThiF"/>
    <property type="match status" value="1"/>
</dbReference>
<comment type="pathway">
    <text evidence="6">tRNA modification; 5-methoxycarbonylmethyl-2-thiouridine-tRNA biosynthesis.</text>
</comment>
<dbReference type="PANTHER" id="PTHR10953:SF102">
    <property type="entry name" value="ADENYLYLTRANSFERASE AND SULFURTRANSFERASE MOCS3"/>
    <property type="match status" value="1"/>
</dbReference>
<dbReference type="HAMAP" id="MF_03049">
    <property type="entry name" value="MOCS3_Uba4"/>
    <property type="match status" value="1"/>
</dbReference>
<evidence type="ECO:0000256" key="4">
    <source>
        <dbReference type="ARBA" id="ARBA00022741"/>
    </source>
</evidence>
<keyword evidence="1 6" id="KW-0963">Cytoplasm</keyword>
<keyword evidence="9" id="KW-1185">Reference proteome</keyword>
<dbReference type="EC" id="2.8.1.-" evidence="6"/>
<evidence type="ECO:0000313" key="8">
    <source>
        <dbReference type="EMBL" id="CAK8684933.1"/>
    </source>
</evidence>
<keyword evidence="6" id="KW-0511">Multifunctional enzyme</keyword>
<dbReference type="PANTHER" id="PTHR10953">
    <property type="entry name" value="UBIQUITIN-ACTIVATING ENZYME E1"/>
    <property type="match status" value="1"/>
</dbReference>
<keyword evidence="6" id="KW-0501">Molybdenum cofactor biosynthesis</keyword>
<evidence type="ECO:0000256" key="1">
    <source>
        <dbReference type="ARBA" id="ARBA00022490"/>
    </source>
</evidence>
<name>A0ABP0G214_CLALP</name>
<feature type="binding site" evidence="6">
    <location>
        <position position="203"/>
    </location>
    <ligand>
        <name>Zn(2+)</name>
        <dbReference type="ChEBI" id="CHEBI:29105"/>
    </ligand>
</feature>
<feature type="domain" description="THIF-type NAD/FAD binding fold" evidence="7">
    <location>
        <begin position="33"/>
        <end position="276"/>
    </location>
</feature>
<keyword evidence="6" id="KW-0479">Metal-binding</keyword>
<feature type="binding site" evidence="6">
    <location>
        <begin position="153"/>
        <end position="154"/>
    </location>
    <ligand>
        <name>ATP</name>
        <dbReference type="ChEBI" id="CHEBI:30616"/>
    </ligand>
</feature>
<feature type="active site" description="Glycyl thioester intermediate; for adenylyltransferase activity" evidence="6">
    <location>
        <position position="217"/>
    </location>
</feature>
<dbReference type="InterPro" id="IPR028885">
    <property type="entry name" value="MOCS3/Uba4"/>
</dbReference>
<feature type="binding site" evidence="6">
    <location>
        <position position="278"/>
    </location>
    <ligand>
        <name>Zn(2+)</name>
        <dbReference type="ChEBI" id="CHEBI:29105"/>
    </ligand>
</feature>
<feature type="binding site" evidence="6">
    <location>
        <position position="83"/>
    </location>
    <ligand>
        <name>ATP</name>
        <dbReference type="ChEBI" id="CHEBI:30616"/>
    </ligand>
</feature>
<keyword evidence="4 6" id="KW-0547">Nucleotide-binding</keyword>
<dbReference type="SUPFAM" id="SSF69572">
    <property type="entry name" value="Activating enzymes of the ubiquitin-like proteins"/>
    <property type="match status" value="1"/>
</dbReference>
<feature type="binding site" evidence="6">
    <location>
        <position position="200"/>
    </location>
    <ligand>
        <name>Zn(2+)</name>
        <dbReference type="ChEBI" id="CHEBI:29105"/>
    </ligand>
</feature>
<evidence type="ECO:0000256" key="2">
    <source>
        <dbReference type="ARBA" id="ARBA00022679"/>
    </source>
</evidence>
<dbReference type="EC" id="2.7.7.-" evidence="6"/>
<gene>
    <name evidence="8" type="ORF">CVLEPA_LOCUS16103</name>
</gene>
<dbReference type="InterPro" id="IPR000594">
    <property type="entry name" value="ThiF_NAD_FAD-bd"/>
</dbReference>
<evidence type="ECO:0000259" key="7">
    <source>
        <dbReference type="Pfam" id="PF00899"/>
    </source>
</evidence>
<organism evidence="8 9">
    <name type="scientific">Clavelina lepadiformis</name>
    <name type="common">Light-bulb sea squirt</name>
    <name type="synonym">Ascidia lepadiformis</name>
    <dbReference type="NCBI Taxonomy" id="159417"/>
    <lineage>
        <taxon>Eukaryota</taxon>
        <taxon>Metazoa</taxon>
        <taxon>Chordata</taxon>
        <taxon>Tunicata</taxon>
        <taxon>Ascidiacea</taxon>
        <taxon>Aplousobranchia</taxon>
        <taxon>Clavelinidae</taxon>
        <taxon>Clavelina</taxon>
    </lineage>
</organism>
<dbReference type="Proteomes" id="UP001642483">
    <property type="component" value="Unassembled WGS sequence"/>
</dbReference>
<sequence length="397" mass="43652">MSDTRNFFDDKSTTDERVTECKNTMDQESISRYSRQLIMPEIGVQGQQALLRSSALVIGAGGLGCPVIQYLTAAGLGRIGIVDYDEVELSNLHRQILHTEAKVKSGTHKATSAADAATALNSKIKIDQHHLQLDRDNVLEIVQRYDVVIDATDNVPSRYLISDACVLLNKPLISGSALRWEGQLTIYHYKAPDEENYGPCYRCLYPNPPAPETVTNCSDGGVLGVVPGIIGCLQALEAVKIMIGVSPSYHKKLLVFDGLVGMFRSIKIRGFQESCVVCGKNPTISKDSLPDYEKFCGMAAADKCITIKLLPADQRISPVEYKTKFIDSQMPHILLDVRQHVELDICALPNTTNGNDSQKAVKILSQYITFELPVSICDMIGGLMAWGGTVDKAFPYY</sequence>
<reference evidence="8 9" key="1">
    <citation type="submission" date="2024-02" db="EMBL/GenBank/DDBJ databases">
        <authorList>
            <person name="Daric V."/>
            <person name="Darras S."/>
        </authorList>
    </citation>
    <scope>NUCLEOTIDE SEQUENCE [LARGE SCALE GENOMIC DNA]</scope>
</reference>
<dbReference type="CDD" id="cd00757">
    <property type="entry name" value="ThiF_MoeB_HesA_family"/>
    <property type="match status" value="1"/>
</dbReference>